<evidence type="ECO:0000259" key="2">
    <source>
        <dbReference type="Pfam" id="PF12697"/>
    </source>
</evidence>
<name>D7BW81_STRBB</name>
<proteinExistence type="predicted"/>
<organism evidence="3 4">
    <name type="scientific">Streptomyces bingchenggensis (strain BCW-1)</name>
    <dbReference type="NCBI Taxonomy" id="749414"/>
    <lineage>
        <taxon>Bacteria</taxon>
        <taxon>Bacillati</taxon>
        <taxon>Actinomycetota</taxon>
        <taxon>Actinomycetes</taxon>
        <taxon>Kitasatosporales</taxon>
        <taxon>Streptomycetaceae</taxon>
        <taxon>Streptomyces</taxon>
    </lineage>
</organism>
<dbReference type="Pfam" id="PF12697">
    <property type="entry name" value="Abhydrolase_6"/>
    <property type="match status" value="1"/>
</dbReference>
<evidence type="ECO:0000313" key="4">
    <source>
        <dbReference type="Proteomes" id="UP000000377"/>
    </source>
</evidence>
<reference evidence="3 4" key="1">
    <citation type="journal article" date="2010" name="J. Bacteriol.">
        <title>Genome sequence of the milbemycin-producing bacterium Streptomyces bingchenggensis.</title>
        <authorList>
            <person name="Wang X.J."/>
            <person name="Yan Y.J."/>
            <person name="Zhang B."/>
            <person name="An J."/>
            <person name="Wang J.J."/>
            <person name="Tian J."/>
            <person name="Jiang L."/>
            <person name="Chen Y.H."/>
            <person name="Huang S.X."/>
            <person name="Yin M."/>
            <person name="Zhang J."/>
            <person name="Gao A.L."/>
            <person name="Liu C.X."/>
            <person name="Zhu Z.X."/>
            <person name="Xiang W.S."/>
        </authorList>
    </citation>
    <scope>NUCLEOTIDE SEQUENCE [LARGE SCALE GENOMIC DNA]</scope>
    <source>
        <strain evidence="3 4">BCW-1</strain>
    </source>
</reference>
<accession>D7BW81</accession>
<feature type="region of interest" description="Disordered" evidence="1">
    <location>
        <begin position="1"/>
        <end position="21"/>
    </location>
</feature>
<dbReference type="EMBL" id="CP002047">
    <property type="protein sequence ID" value="ADI11791.1"/>
    <property type="molecule type" value="Genomic_DNA"/>
</dbReference>
<evidence type="ECO:0000256" key="1">
    <source>
        <dbReference type="SAM" id="MobiDB-lite"/>
    </source>
</evidence>
<feature type="compositionally biased region" description="Polar residues" evidence="1">
    <location>
        <begin position="1"/>
        <end position="10"/>
    </location>
</feature>
<dbReference type="STRING" id="749414.SBI_08673"/>
<protein>
    <submittedName>
        <fullName evidence="3">Alpha/beta hydrolase fold protein</fullName>
    </submittedName>
</protein>
<dbReference type="KEGG" id="sbh:SBI_08673"/>
<dbReference type="InterPro" id="IPR029058">
    <property type="entry name" value="AB_hydrolase_fold"/>
</dbReference>
<feature type="region of interest" description="Disordered" evidence="1">
    <location>
        <begin position="273"/>
        <end position="301"/>
    </location>
</feature>
<sequence>MTMSSDSPSPHQEAGSSGLFVRRGGRTDGPVLVLLHGGLGNGQVWHAVEDLLRERWPGGWLVPDLPGHGQSPRLTRYSYGRMAADVAEAVSGHLSQGVPVHVMGHSLGGVVALTLASGWFGIDVTTVCAMGVKPAWSAEDKAMMAAVAAAPAPVFATRDDAVGFVLAAAAISDVVTTDSPLCDSLVIGDGDHWEAVTDLSVLSVGAADLPGMIAACRAQEVVLAAGEHDPVCPPAELAKAFPTVTVLAGASHYPHLQTPEAVWPLLDHVERSAPWPDTSRPGTGPLHPGPDDGSPVFPSHF</sequence>
<dbReference type="Proteomes" id="UP000000377">
    <property type="component" value="Chromosome"/>
</dbReference>
<gene>
    <name evidence="3" type="ordered locus">SBI_08673</name>
</gene>
<dbReference type="PANTHER" id="PTHR43798">
    <property type="entry name" value="MONOACYLGLYCEROL LIPASE"/>
    <property type="match status" value="1"/>
</dbReference>
<dbReference type="SUPFAM" id="SSF53474">
    <property type="entry name" value="alpha/beta-Hydrolases"/>
    <property type="match status" value="1"/>
</dbReference>
<dbReference type="AlphaFoldDB" id="D7BW81"/>
<feature type="domain" description="AB hydrolase-1" evidence="2">
    <location>
        <begin position="32"/>
        <end position="262"/>
    </location>
</feature>
<dbReference type="PANTHER" id="PTHR43798:SF33">
    <property type="entry name" value="HYDROLASE, PUTATIVE (AFU_ORTHOLOGUE AFUA_2G14860)-RELATED"/>
    <property type="match status" value="1"/>
</dbReference>
<dbReference type="eggNOG" id="COG2267">
    <property type="taxonomic scope" value="Bacteria"/>
</dbReference>
<dbReference type="GO" id="GO:0046464">
    <property type="term" value="P:acylglycerol catabolic process"/>
    <property type="evidence" value="ECO:0007669"/>
    <property type="project" value="TreeGrafter"/>
</dbReference>
<dbReference type="PATRIC" id="fig|749414.3.peg.8922"/>
<dbReference type="InterPro" id="IPR000073">
    <property type="entry name" value="AB_hydrolase_1"/>
</dbReference>
<dbReference type="HOGENOM" id="CLU_1123613_0_0_11"/>
<dbReference type="GO" id="GO:0047372">
    <property type="term" value="F:monoacylglycerol lipase activity"/>
    <property type="evidence" value="ECO:0007669"/>
    <property type="project" value="TreeGrafter"/>
</dbReference>
<keyword evidence="4" id="KW-1185">Reference proteome</keyword>
<dbReference type="InterPro" id="IPR050266">
    <property type="entry name" value="AB_hydrolase_sf"/>
</dbReference>
<dbReference type="GO" id="GO:0016020">
    <property type="term" value="C:membrane"/>
    <property type="evidence" value="ECO:0007669"/>
    <property type="project" value="TreeGrafter"/>
</dbReference>
<dbReference type="Gene3D" id="3.40.50.1820">
    <property type="entry name" value="alpha/beta hydrolase"/>
    <property type="match status" value="1"/>
</dbReference>
<keyword evidence="3" id="KW-0378">Hydrolase</keyword>
<evidence type="ECO:0000313" key="3">
    <source>
        <dbReference type="EMBL" id="ADI11791.1"/>
    </source>
</evidence>